<dbReference type="InterPro" id="IPR036047">
    <property type="entry name" value="F-box-like_dom_sf"/>
</dbReference>
<dbReference type="EMBL" id="KV429066">
    <property type="protein sequence ID" value="KZT68435.1"/>
    <property type="molecule type" value="Genomic_DNA"/>
</dbReference>
<keyword evidence="3" id="KW-1185">Reference proteome</keyword>
<organism evidence="2 3">
    <name type="scientific">Daedalea quercina L-15889</name>
    <dbReference type="NCBI Taxonomy" id="1314783"/>
    <lineage>
        <taxon>Eukaryota</taxon>
        <taxon>Fungi</taxon>
        <taxon>Dikarya</taxon>
        <taxon>Basidiomycota</taxon>
        <taxon>Agaricomycotina</taxon>
        <taxon>Agaricomycetes</taxon>
        <taxon>Polyporales</taxon>
        <taxon>Fomitopsis</taxon>
    </lineage>
</organism>
<dbReference type="Gene3D" id="1.20.1280.50">
    <property type="match status" value="1"/>
</dbReference>
<dbReference type="InterPro" id="IPR032675">
    <property type="entry name" value="LRR_dom_sf"/>
</dbReference>
<gene>
    <name evidence="2" type="ORF">DAEQUDRAFT_727772</name>
</gene>
<proteinExistence type="predicted"/>
<dbReference type="Proteomes" id="UP000076727">
    <property type="component" value="Unassembled WGS sequence"/>
</dbReference>
<dbReference type="OrthoDB" id="2746049at2759"/>
<dbReference type="SUPFAM" id="SSF52047">
    <property type="entry name" value="RNI-like"/>
    <property type="match status" value="1"/>
</dbReference>
<dbReference type="InterPro" id="IPR001810">
    <property type="entry name" value="F-box_dom"/>
</dbReference>
<evidence type="ECO:0000313" key="2">
    <source>
        <dbReference type="EMBL" id="KZT68435.1"/>
    </source>
</evidence>
<name>A0A165PNL4_9APHY</name>
<dbReference type="SUPFAM" id="SSF81383">
    <property type="entry name" value="F-box domain"/>
    <property type="match status" value="1"/>
</dbReference>
<accession>A0A165PNL4</accession>
<evidence type="ECO:0000259" key="1">
    <source>
        <dbReference type="Pfam" id="PF12937"/>
    </source>
</evidence>
<sequence length="597" mass="67346">MQGNINNMSLNDMTTAERELTSAVVSLRSALNTAAPFHRLPIELMKAIFTLVPTMQYRITSVKKQSPIVDVWERRHFARMSELYTLMLVCRQWRDIVTGTPSFWNTIDQAYPLSQTAFLERSGYGLLKVVLHKTPSAFMSTLCDTENARIVELHHSSISAATAEEYLGFSAPALEVLHLTNSWFFGRYTLTESGKVVQLCREQTPRLHQLSLHHIHWFPVVQVTALTHLDVDMCRWDDHLVKIMGILASAPLLTDLVLSSLSCVTSDVDSLNTAYPDYSVSLPHLERLHMRYAHSEGAIVGILAKLSLPPTAAIDMDKATDARHFTEGVLPTLYRLPVMQTVDRASLVFFSVAQEPRLLMTQLTAVGAASGVVCTPLGLHCSLHSLTSVLPVHRLRELWLTALISNDAFMDEINLDHQPEPPFELESDTLRELLRPMNALETLVVWGQVLPNVLEGLVDHEATATRPLCPKLTNLRIMLSKRSPPVDDLITLLDVQQDILRFRHVEVNYLRKYAGPRMERTEFDHHFTSIVYASRDFAPILIMPPVCRRDAHARWMRWSVDEEGLLAKHDGEVSEEIAGEYSASQSAHFSLKASHQK</sequence>
<dbReference type="Pfam" id="PF12937">
    <property type="entry name" value="F-box-like"/>
    <property type="match status" value="1"/>
</dbReference>
<reference evidence="2 3" key="1">
    <citation type="journal article" date="2016" name="Mol. Biol. Evol.">
        <title>Comparative Genomics of Early-Diverging Mushroom-Forming Fungi Provides Insights into the Origins of Lignocellulose Decay Capabilities.</title>
        <authorList>
            <person name="Nagy L.G."/>
            <person name="Riley R."/>
            <person name="Tritt A."/>
            <person name="Adam C."/>
            <person name="Daum C."/>
            <person name="Floudas D."/>
            <person name="Sun H."/>
            <person name="Yadav J.S."/>
            <person name="Pangilinan J."/>
            <person name="Larsson K.H."/>
            <person name="Matsuura K."/>
            <person name="Barry K."/>
            <person name="Labutti K."/>
            <person name="Kuo R."/>
            <person name="Ohm R.A."/>
            <person name="Bhattacharya S.S."/>
            <person name="Shirouzu T."/>
            <person name="Yoshinaga Y."/>
            <person name="Martin F.M."/>
            <person name="Grigoriev I.V."/>
            <person name="Hibbett D.S."/>
        </authorList>
    </citation>
    <scope>NUCLEOTIDE SEQUENCE [LARGE SCALE GENOMIC DNA]</scope>
    <source>
        <strain evidence="2 3">L-15889</strain>
    </source>
</reference>
<dbReference type="Gene3D" id="3.80.10.10">
    <property type="entry name" value="Ribonuclease Inhibitor"/>
    <property type="match status" value="1"/>
</dbReference>
<dbReference type="AlphaFoldDB" id="A0A165PNL4"/>
<feature type="domain" description="F-box" evidence="1">
    <location>
        <begin position="39"/>
        <end position="109"/>
    </location>
</feature>
<evidence type="ECO:0000313" key="3">
    <source>
        <dbReference type="Proteomes" id="UP000076727"/>
    </source>
</evidence>
<dbReference type="STRING" id="1314783.A0A165PNL4"/>
<protein>
    <recommendedName>
        <fullName evidence="1">F-box domain-containing protein</fullName>
    </recommendedName>
</protein>